<dbReference type="RefSeq" id="WP_013943410.1">
    <property type="nucleotide sequence ID" value="NC_015713.1"/>
</dbReference>
<dbReference type="GO" id="GO:0016757">
    <property type="term" value="F:glycosyltransferase activity"/>
    <property type="evidence" value="ECO:0007669"/>
    <property type="project" value="UniProtKB-KW"/>
</dbReference>
<dbReference type="AlphaFoldDB" id="F8L837"/>
<dbReference type="Pfam" id="PF00156">
    <property type="entry name" value="Pribosyltran"/>
    <property type="match status" value="1"/>
</dbReference>
<dbReference type="STRING" id="331113.SNE_A10660"/>
<reference evidence="2 3" key="2">
    <citation type="journal article" date="2011" name="Mol. Biol. Evol.">
        <title>Unity in variety--the pan-genome of the Chlamydiae.</title>
        <authorList>
            <person name="Collingro A."/>
            <person name="Tischler P."/>
            <person name="Weinmaier T."/>
            <person name="Penz T."/>
            <person name="Heinz E."/>
            <person name="Brunham R.C."/>
            <person name="Read T.D."/>
            <person name="Bavoil P.M."/>
            <person name="Sachse K."/>
            <person name="Kahane S."/>
            <person name="Friedman M.G."/>
            <person name="Rattei T."/>
            <person name="Myers G.S."/>
            <person name="Horn M."/>
        </authorList>
    </citation>
    <scope>NUCLEOTIDE SEQUENCE [LARGE SCALE GENOMIC DNA]</scope>
    <source>
        <strain evidence="3">ATCC VR-1471 / Z</strain>
    </source>
</reference>
<gene>
    <name evidence="2" type="ordered locus">SNE_A10660</name>
</gene>
<dbReference type="HOGENOM" id="CLU_083583_0_0_0"/>
<protein>
    <submittedName>
        <fullName evidence="2">Phosphoribosyltransferase</fullName>
    </submittedName>
</protein>
<dbReference type="InterPro" id="IPR000836">
    <property type="entry name" value="PRTase_dom"/>
</dbReference>
<accession>F8L837</accession>
<dbReference type="OrthoDB" id="9810066at2"/>
<feature type="domain" description="Phosphoribosyltransferase" evidence="1">
    <location>
        <begin position="7"/>
        <end position="191"/>
    </location>
</feature>
<evidence type="ECO:0000259" key="1">
    <source>
        <dbReference type="Pfam" id="PF00156"/>
    </source>
</evidence>
<keyword evidence="2" id="KW-0328">Glycosyltransferase</keyword>
<keyword evidence="2" id="KW-0808">Transferase</keyword>
<organism evidence="2 3">
    <name type="scientific">Simkania negevensis (strain ATCC VR-1471 / DSM 27360 / Z)</name>
    <dbReference type="NCBI Taxonomy" id="331113"/>
    <lineage>
        <taxon>Bacteria</taxon>
        <taxon>Pseudomonadati</taxon>
        <taxon>Chlamydiota</taxon>
        <taxon>Chlamydiia</taxon>
        <taxon>Parachlamydiales</taxon>
        <taxon>Simkaniaceae</taxon>
        <taxon>Simkania</taxon>
    </lineage>
</organism>
<evidence type="ECO:0000313" key="3">
    <source>
        <dbReference type="Proteomes" id="UP000000496"/>
    </source>
</evidence>
<dbReference type="SUPFAM" id="SSF53271">
    <property type="entry name" value="PRTase-like"/>
    <property type="match status" value="1"/>
</dbReference>
<reference key="1">
    <citation type="journal article" date="2011" name="Mol. Biol. Evol.">
        <title>Unity in variety -- the pan-genome of the Chlamydiae.</title>
        <authorList>
            <person name="Collingro A."/>
            <person name="Tischler P."/>
            <person name="Weinmaier T."/>
            <person name="Penz T."/>
            <person name="Heinz E."/>
            <person name="Brunham R.C."/>
            <person name="Read T.D."/>
            <person name="Bavoil P.M."/>
            <person name="Sachse K."/>
            <person name="Kahane S."/>
            <person name="Friedman M.G."/>
            <person name="Rattei T."/>
            <person name="Myers G.S.A."/>
            <person name="Horn M."/>
        </authorList>
    </citation>
    <scope>NUCLEOTIDE SEQUENCE</scope>
    <source>
        <strain>Z</strain>
    </source>
</reference>
<proteinExistence type="predicted"/>
<evidence type="ECO:0000313" key="2">
    <source>
        <dbReference type="EMBL" id="CCB88943.1"/>
    </source>
</evidence>
<dbReference type="Gene3D" id="3.40.50.2020">
    <property type="match status" value="1"/>
</dbReference>
<dbReference type="eggNOG" id="COG1926">
    <property type="taxonomic scope" value="Bacteria"/>
</dbReference>
<sequence length="208" mass="22671">MIYKDRKDAGAKLAERLKEYKESPDVLILGLARGGVVLAAEISRILKLPFDLVMTRKIGAPFNPELALGAISETGKGYFNESLIQALGVSKTYLEETIQTEKKEAARRLTLYRKERPAPSIKGKIVVLVDDGIATGATMMAAALSTKSEGAKKIVVAIPIAPPSSLEFLNPAVDQIICLNPVEDFMAVSQFYEAFHQVEDAEIVTLLH</sequence>
<dbReference type="Proteomes" id="UP000000496">
    <property type="component" value="Chromosome gsn.131"/>
</dbReference>
<dbReference type="Gene3D" id="3.30.1310.20">
    <property type="entry name" value="PRTase-like"/>
    <property type="match status" value="1"/>
</dbReference>
<keyword evidence="3" id="KW-1185">Reference proteome</keyword>
<name>F8L837_SIMNZ</name>
<dbReference type="EMBL" id="FR872582">
    <property type="protein sequence ID" value="CCB88943.1"/>
    <property type="molecule type" value="Genomic_DNA"/>
</dbReference>
<dbReference type="InterPro" id="IPR029057">
    <property type="entry name" value="PRTase-like"/>
</dbReference>
<dbReference type="KEGG" id="sng:SNE_A10660"/>
<dbReference type="CDD" id="cd06223">
    <property type="entry name" value="PRTases_typeI"/>
    <property type="match status" value="1"/>
</dbReference>